<reference evidence="1" key="1">
    <citation type="submission" date="2013-07" db="EMBL/GenBank/DDBJ databases">
        <title>The genome of Eucalyptus grandis.</title>
        <authorList>
            <person name="Schmutz J."/>
            <person name="Hayes R."/>
            <person name="Myburg A."/>
            <person name="Tuskan G."/>
            <person name="Grattapaglia D."/>
            <person name="Rokhsar D.S."/>
        </authorList>
    </citation>
    <scope>NUCLEOTIDE SEQUENCE</scope>
    <source>
        <tissue evidence="1">Leaf extractions</tissue>
    </source>
</reference>
<evidence type="ECO:0000313" key="1">
    <source>
        <dbReference type="EMBL" id="KCW87796.1"/>
    </source>
</evidence>
<dbReference type="Gramene" id="KCW87796">
    <property type="protein sequence ID" value="KCW87796"/>
    <property type="gene ID" value="EUGRSUZ_A00191"/>
</dbReference>
<dbReference type="InParanoid" id="A0A059DBL7"/>
<proteinExistence type="predicted"/>
<dbReference type="AlphaFoldDB" id="A0A059DBL7"/>
<protein>
    <submittedName>
        <fullName evidence="1">Uncharacterized protein</fullName>
    </submittedName>
</protein>
<name>A0A059DBL7_EUCGR</name>
<accession>A0A059DBL7</accession>
<gene>
    <name evidence="1" type="ORF">EUGRSUZ_A00191</name>
</gene>
<dbReference type="EMBL" id="KK198753">
    <property type="protein sequence ID" value="KCW87796.1"/>
    <property type="molecule type" value="Genomic_DNA"/>
</dbReference>
<sequence length="96" mass="10241">MVAVFILTPAIASGLLPLGLQSNRGLDSAQGSFASLPNQGALPTSGEDNIMSDVTEIWRELEEEHCAWVSHQKKAMGRLIGCGAISRRKHAGVGRK</sequence>
<organism evidence="1">
    <name type="scientific">Eucalyptus grandis</name>
    <name type="common">Flooded gum</name>
    <dbReference type="NCBI Taxonomy" id="71139"/>
    <lineage>
        <taxon>Eukaryota</taxon>
        <taxon>Viridiplantae</taxon>
        <taxon>Streptophyta</taxon>
        <taxon>Embryophyta</taxon>
        <taxon>Tracheophyta</taxon>
        <taxon>Spermatophyta</taxon>
        <taxon>Magnoliopsida</taxon>
        <taxon>eudicotyledons</taxon>
        <taxon>Gunneridae</taxon>
        <taxon>Pentapetalae</taxon>
        <taxon>rosids</taxon>
        <taxon>malvids</taxon>
        <taxon>Myrtales</taxon>
        <taxon>Myrtaceae</taxon>
        <taxon>Myrtoideae</taxon>
        <taxon>Eucalypteae</taxon>
        <taxon>Eucalyptus</taxon>
    </lineage>
</organism>